<dbReference type="RefSeq" id="WP_006262755.1">
    <property type="nucleotide sequence ID" value="NZ_JH590837.1"/>
</dbReference>
<evidence type="ECO:0000313" key="2">
    <source>
        <dbReference type="Proteomes" id="UP000004834"/>
    </source>
</evidence>
<dbReference type="Proteomes" id="UP000004834">
    <property type="component" value="Unassembled WGS sequence"/>
</dbReference>
<dbReference type="AlphaFoldDB" id="A0AAV3F6W7"/>
<dbReference type="EMBL" id="AGEE01000005">
    <property type="protein sequence ID" value="EHO14689.1"/>
    <property type="molecule type" value="Genomic_DNA"/>
</dbReference>
<comment type="caution">
    <text evidence="1">The sequence shown here is derived from an EMBL/GenBank/DDBJ whole genome shotgun (WGS) entry which is preliminary data.</text>
</comment>
<evidence type="ECO:0000313" key="1">
    <source>
        <dbReference type="EMBL" id="EHO14689.1"/>
    </source>
</evidence>
<gene>
    <name evidence="1" type="ORF">HMPREF9715_00574</name>
</gene>
<protein>
    <submittedName>
        <fullName evidence="1">Uncharacterized protein</fullName>
    </submittedName>
</protein>
<organism evidence="1 2">
    <name type="scientific">Myroides odoratimimus CIP 101113</name>
    <dbReference type="NCBI Taxonomy" id="883154"/>
    <lineage>
        <taxon>Bacteria</taxon>
        <taxon>Pseudomonadati</taxon>
        <taxon>Bacteroidota</taxon>
        <taxon>Flavobacteriia</taxon>
        <taxon>Flavobacteriales</taxon>
        <taxon>Flavobacteriaceae</taxon>
        <taxon>Myroides</taxon>
    </lineage>
</organism>
<name>A0AAV3F6W7_9FLAO</name>
<sequence>MESNKYPTNFEKLKLLNICSNKIYGGGNLIKIDDYIPLIIGNGFVPKIWLYLKTETGVINIVEENHSNNNNVKILIKENIKEVKIEIKGLTILIAKLYEDDKCLITFLDLKPIGINIFGNDNELSVADSIYSNNTFSDIDFLFNIKN</sequence>
<reference evidence="1 2" key="1">
    <citation type="submission" date="2011-11" db="EMBL/GenBank/DDBJ databases">
        <title>The Genome Sequence of Myroides odoratimimus CIP 101113.</title>
        <authorList>
            <person name="Earl A."/>
            <person name="Ward D."/>
            <person name="Feldgarden M."/>
            <person name="Gevers D."/>
            <person name="Huys G."/>
            <person name="Young S.K."/>
            <person name="Zeng Q."/>
            <person name="Gargeya S."/>
            <person name="Fitzgerald M."/>
            <person name="Haas B."/>
            <person name="Abouelleil A."/>
            <person name="Alvarado L."/>
            <person name="Arachchi H.M."/>
            <person name="Berlin A."/>
            <person name="Brown A."/>
            <person name="Chapman S.B."/>
            <person name="Chen Z."/>
            <person name="Dunbar C."/>
            <person name="Freedman E."/>
            <person name="Gearin G."/>
            <person name="Goldberg J."/>
            <person name="Griggs A."/>
            <person name="Gujja S."/>
            <person name="Heiman D."/>
            <person name="Howarth C."/>
            <person name="Larson L."/>
            <person name="Lui A."/>
            <person name="MacDonald P.J.P."/>
            <person name="Montmayeur A."/>
            <person name="Murphy C."/>
            <person name="Neiman D."/>
            <person name="Pearson M."/>
            <person name="Priest M."/>
            <person name="Roberts A."/>
            <person name="Saif S."/>
            <person name="Shea T."/>
            <person name="Shenoy N."/>
            <person name="Sisk P."/>
            <person name="Stolte C."/>
            <person name="Sykes S."/>
            <person name="Wortman J."/>
            <person name="Nusbaum C."/>
            <person name="Birren B."/>
        </authorList>
    </citation>
    <scope>NUCLEOTIDE SEQUENCE [LARGE SCALE GENOMIC DNA]</scope>
    <source>
        <strain evidence="1 2">CIP 101113</strain>
    </source>
</reference>
<proteinExistence type="predicted"/>
<accession>A0AAV3F6W7</accession>